<evidence type="ECO:0000313" key="15">
    <source>
        <dbReference type="EMBL" id="KIW54753.1"/>
    </source>
</evidence>
<dbReference type="SUPFAM" id="SSF48264">
    <property type="entry name" value="Cytochrome P450"/>
    <property type="match status" value="1"/>
</dbReference>
<dbReference type="GO" id="GO:0016020">
    <property type="term" value="C:membrane"/>
    <property type="evidence" value="ECO:0007669"/>
    <property type="project" value="UniProtKB-SubCell"/>
</dbReference>
<accession>A0A0D2EH53</accession>
<reference evidence="15 16" key="1">
    <citation type="submission" date="2015-01" db="EMBL/GenBank/DDBJ databases">
        <title>The Genome Sequence of Exophiala xenobiotica CBS118157.</title>
        <authorList>
            <consortium name="The Broad Institute Genomics Platform"/>
            <person name="Cuomo C."/>
            <person name="de Hoog S."/>
            <person name="Gorbushina A."/>
            <person name="Stielow B."/>
            <person name="Teixiera M."/>
            <person name="Abouelleil A."/>
            <person name="Chapman S.B."/>
            <person name="Priest M."/>
            <person name="Young S.K."/>
            <person name="Wortman J."/>
            <person name="Nusbaum C."/>
            <person name="Birren B."/>
        </authorList>
    </citation>
    <scope>NUCLEOTIDE SEQUENCE [LARGE SCALE GENOMIC DNA]</scope>
    <source>
        <strain evidence="15 16">CBS 118157</strain>
    </source>
</reference>
<feature type="transmembrane region" description="Helical" evidence="14">
    <location>
        <begin position="17"/>
        <end position="40"/>
    </location>
</feature>
<evidence type="ECO:0000256" key="10">
    <source>
        <dbReference type="ARBA" id="ARBA00023033"/>
    </source>
</evidence>
<dbReference type="HOGENOM" id="CLU_001570_14_11_1"/>
<dbReference type="PANTHER" id="PTHR24305:SF237">
    <property type="entry name" value="CYTOCHROME P450 MONOOXYGENASE ATNE-RELATED"/>
    <property type="match status" value="1"/>
</dbReference>
<keyword evidence="7 14" id="KW-1133">Transmembrane helix</keyword>
<evidence type="ECO:0000256" key="14">
    <source>
        <dbReference type="SAM" id="Phobius"/>
    </source>
</evidence>
<keyword evidence="8 13" id="KW-0560">Oxidoreductase</keyword>
<comment type="subcellular location">
    <subcellularLocation>
        <location evidence="2">Membrane</location>
    </subcellularLocation>
</comment>
<keyword evidence="5 14" id="KW-0812">Transmembrane</keyword>
<dbReference type="GO" id="GO:0004497">
    <property type="term" value="F:monooxygenase activity"/>
    <property type="evidence" value="ECO:0007669"/>
    <property type="project" value="UniProtKB-KW"/>
</dbReference>
<dbReference type="OrthoDB" id="1470350at2759"/>
<dbReference type="PRINTS" id="PR00385">
    <property type="entry name" value="P450"/>
</dbReference>
<dbReference type="InterPro" id="IPR036396">
    <property type="entry name" value="Cyt_P450_sf"/>
</dbReference>
<dbReference type="InterPro" id="IPR050121">
    <property type="entry name" value="Cytochrome_P450_monoxygenase"/>
</dbReference>
<organism evidence="15 16">
    <name type="scientific">Exophiala xenobiotica</name>
    <dbReference type="NCBI Taxonomy" id="348802"/>
    <lineage>
        <taxon>Eukaryota</taxon>
        <taxon>Fungi</taxon>
        <taxon>Dikarya</taxon>
        <taxon>Ascomycota</taxon>
        <taxon>Pezizomycotina</taxon>
        <taxon>Eurotiomycetes</taxon>
        <taxon>Chaetothyriomycetidae</taxon>
        <taxon>Chaetothyriales</taxon>
        <taxon>Herpotrichiellaceae</taxon>
        <taxon>Exophiala</taxon>
    </lineage>
</organism>
<evidence type="ECO:0000256" key="5">
    <source>
        <dbReference type="ARBA" id="ARBA00022692"/>
    </source>
</evidence>
<dbReference type="GeneID" id="25328998"/>
<evidence type="ECO:0000256" key="6">
    <source>
        <dbReference type="ARBA" id="ARBA00022723"/>
    </source>
</evidence>
<dbReference type="GO" id="GO:0005506">
    <property type="term" value="F:iron ion binding"/>
    <property type="evidence" value="ECO:0007669"/>
    <property type="project" value="InterPro"/>
</dbReference>
<comment type="cofactor">
    <cofactor evidence="1 12">
        <name>heme</name>
        <dbReference type="ChEBI" id="CHEBI:30413"/>
    </cofactor>
</comment>
<name>A0A0D2EH53_9EURO</name>
<comment type="similarity">
    <text evidence="3 13">Belongs to the cytochrome P450 family.</text>
</comment>
<keyword evidence="4 12" id="KW-0349">Heme</keyword>
<dbReference type="PANTHER" id="PTHR24305">
    <property type="entry name" value="CYTOCHROME P450"/>
    <property type="match status" value="1"/>
</dbReference>
<keyword evidence="9 12" id="KW-0408">Iron</keyword>
<evidence type="ECO:0000256" key="4">
    <source>
        <dbReference type="ARBA" id="ARBA00022617"/>
    </source>
</evidence>
<dbReference type="GO" id="GO:0016705">
    <property type="term" value="F:oxidoreductase activity, acting on paired donors, with incorporation or reduction of molecular oxygen"/>
    <property type="evidence" value="ECO:0007669"/>
    <property type="project" value="InterPro"/>
</dbReference>
<dbReference type="InterPro" id="IPR001128">
    <property type="entry name" value="Cyt_P450"/>
</dbReference>
<proteinExistence type="inferred from homology"/>
<dbReference type="Pfam" id="PF00067">
    <property type="entry name" value="p450"/>
    <property type="match status" value="1"/>
</dbReference>
<dbReference type="PROSITE" id="PS00086">
    <property type="entry name" value="CYTOCHROME_P450"/>
    <property type="match status" value="1"/>
</dbReference>
<evidence type="ECO:0000256" key="2">
    <source>
        <dbReference type="ARBA" id="ARBA00004370"/>
    </source>
</evidence>
<keyword evidence="16" id="KW-1185">Reference proteome</keyword>
<evidence type="ECO:0000256" key="11">
    <source>
        <dbReference type="ARBA" id="ARBA00023136"/>
    </source>
</evidence>
<feature type="binding site" description="axial binding residue" evidence="12">
    <location>
        <position position="464"/>
    </location>
    <ligand>
        <name>heme</name>
        <dbReference type="ChEBI" id="CHEBI:30413"/>
    </ligand>
    <ligandPart>
        <name>Fe</name>
        <dbReference type="ChEBI" id="CHEBI:18248"/>
    </ligandPart>
</feature>
<keyword evidence="11 14" id="KW-0472">Membrane</keyword>
<dbReference type="FunFam" id="1.10.630.10:FF:000063">
    <property type="entry name" value="Cytochrome P450 monooxygenase"/>
    <property type="match status" value="1"/>
</dbReference>
<keyword evidence="10 13" id="KW-0503">Monooxygenase</keyword>
<dbReference type="RefSeq" id="XP_013315337.1">
    <property type="nucleotide sequence ID" value="XM_013459883.1"/>
</dbReference>
<evidence type="ECO:0000256" key="1">
    <source>
        <dbReference type="ARBA" id="ARBA00001971"/>
    </source>
</evidence>
<protein>
    <submittedName>
        <fullName evidence="15">Uncharacterized protein</fullName>
    </submittedName>
</protein>
<dbReference type="Proteomes" id="UP000054342">
    <property type="component" value="Unassembled WGS sequence"/>
</dbReference>
<dbReference type="STRING" id="348802.A0A0D2EH53"/>
<evidence type="ECO:0000256" key="9">
    <source>
        <dbReference type="ARBA" id="ARBA00023004"/>
    </source>
</evidence>
<dbReference type="EMBL" id="KN847320">
    <property type="protein sequence ID" value="KIW54753.1"/>
    <property type="molecule type" value="Genomic_DNA"/>
</dbReference>
<dbReference type="Gene3D" id="1.10.630.10">
    <property type="entry name" value="Cytochrome P450"/>
    <property type="match status" value="1"/>
</dbReference>
<dbReference type="InterPro" id="IPR002401">
    <property type="entry name" value="Cyt_P450_E_grp-I"/>
</dbReference>
<dbReference type="CDD" id="cd11061">
    <property type="entry name" value="CYP67-like"/>
    <property type="match status" value="1"/>
</dbReference>
<dbReference type="PRINTS" id="PR00463">
    <property type="entry name" value="EP450I"/>
</dbReference>
<evidence type="ECO:0000256" key="3">
    <source>
        <dbReference type="ARBA" id="ARBA00010617"/>
    </source>
</evidence>
<dbReference type="GO" id="GO:0020037">
    <property type="term" value="F:heme binding"/>
    <property type="evidence" value="ECO:0007669"/>
    <property type="project" value="InterPro"/>
</dbReference>
<dbReference type="AlphaFoldDB" id="A0A0D2EH53"/>
<sequence length="528" mass="60096">MSFMVQFVDIVGERGGFLLQVLIAVPFVTGLVYLFGLAIYRLYFHPLAKYPGPFFAKLTNWYSVYHSYIGDRHLQTYWAHQKYGKFVRIAPNLVTINDPAAIKEIYGVNQNVRKSAFYDPAIAHAGLQNLFNARDRELHARKRRIMAPAFTEASLASMQQYILPHLDEFFRVAPAEDNTNGGEKGWTADMAKWANYVTFDIMGDLVFGKDFGMKTGRESRELPSVIDAALHRQLLTRPNQSGCSPFMHRWKLDRLLFRNLVHRGSQLLLYARQQAQMRIEADQSRKDFFWYIANGENKDGSKAYDDPREVFSEARTLIIGGSDTTATQIAANFFYLTNNPLTLTRLTDEIRTSFKSAEDIGLGKVLDSCRYLHAVVNETLRLSPSLPGVLPREVLKGGLGVVGEIFPAGVELSVPIYTLHHLEEVYPEPHRFMPERWLPGHNDEESVKWCTETLTPFSYGSRQCIGKRLAQIEICLLLAKALWKYDVGYVSGGKEDRFAHDPEIVEYKLLDHLAAGREGPLIRFASRE</sequence>
<evidence type="ECO:0000256" key="12">
    <source>
        <dbReference type="PIRSR" id="PIRSR602401-1"/>
    </source>
</evidence>
<evidence type="ECO:0000313" key="16">
    <source>
        <dbReference type="Proteomes" id="UP000054342"/>
    </source>
</evidence>
<dbReference type="InterPro" id="IPR017972">
    <property type="entry name" value="Cyt_P450_CS"/>
</dbReference>
<keyword evidence="6 12" id="KW-0479">Metal-binding</keyword>
<gene>
    <name evidence="15" type="ORF">PV05_07090</name>
</gene>
<evidence type="ECO:0000256" key="8">
    <source>
        <dbReference type="ARBA" id="ARBA00023002"/>
    </source>
</evidence>
<evidence type="ECO:0000256" key="13">
    <source>
        <dbReference type="RuleBase" id="RU000461"/>
    </source>
</evidence>
<evidence type="ECO:0000256" key="7">
    <source>
        <dbReference type="ARBA" id="ARBA00022989"/>
    </source>
</evidence>
<dbReference type="GO" id="GO:1902181">
    <property type="term" value="P:verruculogen biosynthetic process"/>
    <property type="evidence" value="ECO:0007669"/>
    <property type="project" value="UniProtKB-ARBA"/>
</dbReference>